<organism evidence="2 3">
    <name type="scientific">Corynebacterium choanae</name>
    <dbReference type="NCBI Taxonomy" id="1862358"/>
    <lineage>
        <taxon>Bacteria</taxon>
        <taxon>Bacillati</taxon>
        <taxon>Actinomycetota</taxon>
        <taxon>Actinomycetes</taxon>
        <taxon>Mycobacteriales</taxon>
        <taxon>Corynebacteriaceae</taxon>
        <taxon>Corynebacterium</taxon>
    </lineage>
</organism>
<dbReference type="Gene3D" id="3.30.2390.20">
    <property type="entry name" value="Type VII secretion system EccB, repeat 1 domain"/>
    <property type="match status" value="1"/>
</dbReference>
<name>A0A3G6J8P7_9CORY</name>
<keyword evidence="3" id="KW-1185">Reference proteome</keyword>
<dbReference type="PANTHER" id="PTHR40765">
    <property type="entry name" value="ESX-2 SECRETION SYSTEM ATPASE ECCB2"/>
    <property type="match status" value="1"/>
</dbReference>
<dbReference type="KEGG" id="ccho:CCHOA_09480"/>
<evidence type="ECO:0000256" key="1">
    <source>
        <dbReference type="SAM" id="Phobius"/>
    </source>
</evidence>
<reference evidence="2 3" key="1">
    <citation type="submission" date="2018-11" db="EMBL/GenBank/DDBJ databases">
        <authorList>
            <person name="Kleinhagauer T."/>
            <person name="Glaeser S.P."/>
            <person name="Spergser J."/>
            <person name="Ruckert C."/>
            <person name="Kaempfer P."/>
            <person name="Busse H.-J."/>
        </authorList>
    </citation>
    <scope>NUCLEOTIDE SEQUENCE [LARGE SCALE GENOMIC DNA]</scope>
    <source>
        <strain evidence="2 3">200CH</strain>
    </source>
</reference>
<dbReference type="InterPro" id="IPR044857">
    <property type="entry name" value="T7SS_EccB_R1"/>
</dbReference>
<evidence type="ECO:0000313" key="2">
    <source>
        <dbReference type="EMBL" id="AZA14279.1"/>
    </source>
</evidence>
<dbReference type="EMBL" id="CP033896">
    <property type="protein sequence ID" value="AZA14279.1"/>
    <property type="molecule type" value="Genomic_DNA"/>
</dbReference>
<protein>
    <submittedName>
        <fullName evidence="2">ESX-1 secretion system protein eccB1</fullName>
    </submittedName>
</protein>
<keyword evidence="1" id="KW-0812">Transmembrane</keyword>
<dbReference type="Proteomes" id="UP000269019">
    <property type="component" value="Chromosome"/>
</dbReference>
<dbReference type="AlphaFoldDB" id="A0A3G6J8P7"/>
<keyword evidence="1" id="KW-1133">Transmembrane helix</keyword>
<gene>
    <name evidence="2" type="primary">eccB1</name>
    <name evidence="2" type="ORF">CCHOA_09480</name>
</gene>
<feature type="transmembrane region" description="Helical" evidence="1">
    <location>
        <begin position="44"/>
        <end position="66"/>
    </location>
</feature>
<evidence type="ECO:0000313" key="3">
    <source>
        <dbReference type="Proteomes" id="UP000269019"/>
    </source>
</evidence>
<keyword evidence="1" id="KW-0472">Membrane</keyword>
<sequence>MGYELLTTKAQVTGYRFLRRRVHHGLVLGDIRMIHDPIARRSKAVAMSTVAAAIGVAGSGAVAVFAPDPQPGDNQIVRSPAGHYYARIDQQYHLTQNLSSAKLIAGAQATVGKIGNTALRNLPRGVPVGIPGAPDRLDKVAASAEFAVCHTAAGTELPQVNQGDDVAPWRRVLNAVRLPRLREHSLAGAGAVDSGAVVDAGMGSGGDAAARGGQSAGGKDAAVAGFRRRALDGAGAFGVLQRDVQVAAERVIVTMDPVTVPLGEDEALLAVVDGRWWLVRDGSRVLLPPENSPLGVALRELLGVSADTPVWRPPAAVLNTIPERAPFGFDPQGVVLRAGHAKYFVVGEKHQRLTVFQAELLDAAGVPTVTVVRSQPITPIEDPSLVVLPEHRLQVVSPAQSDVCVTGRGASVGRRVPVVDAGVELPGSSVATHFQAGFPEGIVVDTTTGYFVIGQTGARYMVADRATVEVLDPPSILQGPWPIIRLLPQGQPFSREAALRPAEGFYQLAP</sequence>
<accession>A0A3G6J8P7</accession>
<proteinExistence type="predicted"/>
<dbReference type="Pfam" id="PF05108">
    <property type="entry name" value="T7SS_ESX1_EccB"/>
    <property type="match status" value="1"/>
</dbReference>
<dbReference type="GO" id="GO:0005576">
    <property type="term" value="C:extracellular region"/>
    <property type="evidence" value="ECO:0007669"/>
    <property type="project" value="TreeGrafter"/>
</dbReference>
<dbReference type="InterPro" id="IPR007795">
    <property type="entry name" value="T7SS_EccB"/>
</dbReference>
<dbReference type="PANTHER" id="PTHR40765:SF2">
    <property type="entry name" value="ESX-2 SECRETION SYSTEM ATPASE ECCB2"/>
    <property type="match status" value="1"/>
</dbReference>